<gene>
    <name evidence="9" type="ordered locus">Francci3_0531</name>
</gene>
<dbReference type="SUPFAM" id="SSF56112">
    <property type="entry name" value="Protein kinase-like (PK-like)"/>
    <property type="match status" value="1"/>
</dbReference>
<evidence type="ECO:0000256" key="2">
    <source>
        <dbReference type="ARBA" id="ARBA00022741"/>
    </source>
</evidence>
<dbReference type="InterPro" id="IPR011009">
    <property type="entry name" value="Kinase-like_dom_sf"/>
</dbReference>
<dbReference type="Proteomes" id="UP000001937">
    <property type="component" value="Chromosome"/>
</dbReference>
<feature type="transmembrane region" description="Helical" evidence="7">
    <location>
        <begin position="548"/>
        <end position="568"/>
    </location>
</feature>
<evidence type="ECO:0000256" key="6">
    <source>
        <dbReference type="SAM" id="MobiDB-lite"/>
    </source>
</evidence>
<proteinExistence type="predicted"/>
<dbReference type="KEGG" id="fra:Francci3_0531"/>
<keyword evidence="1" id="KW-0808">Transferase</keyword>
<keyword evidence="7" id="KW-0812">Transmembrane</keyword>
<feature type="compositionally biased region" description="Basic residues" evidence="6">
    <location>
        <begin position="388"/>
        <end position="398"/>
    </location>
</feature>
<dbReference type="InterPro" id="IPR008271">
    <property type="entry name" value="Ser/Thr_kinase_AS"/>
</dbReference>
<keyword evidence="7" id="KW-1133">Transmembrane helix</keyword>
<feature type="compositionally biased region" description="Pro residues" evidence="6">
    <location>
        <begin position="362"/>
        <end position="378"/>
    </location>
</feature>
<evidence type="ECO:0000256" key="4">
    <source>
        <dbReference type="ARBA" id="ARBA00022840"/>
    </source>
</evidence>
<dbReference type="PANTHER" id="PTHR43289:SF34">
    <property type="entry name" value="SERINE_THREONINE-PROTEIN KINASE YBDM-RELATED"/>
    <property type="match status" value="1"/>
</dbReference>
<feature type="domain" description="Protein kinase" evidence="8">
    <location>
        <begin position="31"/>
        <end position="281"/>
    </location>
</feature>
<dbReference type="Gene3D" id="1.10.510.10">
    <property type="entry name" value="Transferase(Phosphotransferase) domain 1"/>
    <property type="match status" value="1"/>
</dbReference>
<dbReference type="eggNOG" id="COG0515">
    <property type="taxonomic scope" value="Bacteria"/>
</dbReference>
<dbReference type="PROSITE" id="PS00107">
    <property type="entry name" value="PROTEIN_KINASE_ATP"/>
    <property type="match status" value="1"/>
</dbReference>
<dbReference type="PROSITE" id="PS50011">
    <property type="entry name" value="PROTEIN_KINASE_DOM"/>
    <property type="match status" value="1"/>
</dbReference>
<feature type="region of interest" description="Disordered" evidence="6">
    <location>
        <begin position="305"/>
        <end position="329"/>
    </location>
</feature>
<dbReference type="GO" id="GO:0004674">
    <property type="term" value="F:protein serine/threonine kinase activity"/>
    <property type="evidence" value="ECO:0007669"/>
    <property type="project" value="UniProtKB-KW"/>
</dbReference>
<evidence type="ECO:0000256" key="5">
    <source>
        <dbReference type="PROSITE-ProRule" id="PRU10141"/>
    </source>
</evidence>
<keyword evidence="4 5" id="KW-0067">ATP-binding</keyword>
<dbReference type="EMBL" id="CP000249">
    <property type="protein sequence ID" value="ABD09915.1"/>
    <property type="molecule type" value="Genomic_DNA"/>
</dbReference>
<sequence length="612" mass="65252">MTERSARRVSPIGGYPAEAPHPDDPTTIGVYQVVGRLGAGGMGTVFLAQDAAEKFVAIKVIRSDLAADPEFRARFRDEVAAARRVAPFCTAQVLDADPDARRPYLVTEYIDGVRLDQAVTESGPLPLSTLQGVAVGVASALTAIHRAGIVHRDLKPSNVMLSYSGPRVIDFGIARTLDMTKGRTQTGLVLGSVGWMAPEQMEGAALGPAVDVFAWGLLIGYAATGGHPYGHGTYLEMSEKILTGQPDLRAMPPDLTPIVRSALARDPRDRPSTENLLLTLLGERGRAGDARDAATALLDGTWPRGRSTAGAGAAALAGGAGAGWPDPTHVATPYEQRRWWENEPRPLGGDRWWNDSARDRPPPAGPPVPPPALAPPPAADRAAGPRHGVPRARRRRRGGFVQYDDEADGNGHRSGFDNSGEGGHPPPAPDARPRHGGQPRVDSPHAGQPYPDQAHAGRPYAGRPYAGQPYAGRAAEAAPSPQAPARPRPVAQQRPPSAPAGPAPAPAPRVAEARPAPRGRAPAPYAESVPRPRPRRRFRLRIPFKRTILFVLVVLLLLSAADQIALMVDEQRQRLWNKVVTSVKDDTHDQLDSLWNRVRDTFGGSSGGSSNG</sequence>
<dbReference type="PANTHER" id="PTHR43289">
    <property type="entry name" value="MITOGEN-ACTIVATED PROTEIN KINASE KINASE KINASE 20-RELATED"/>
    <property type="match status" value="1"/>
</dbReference>
<dbReference type="HOGENOM" id="CLU_000288_135_6_11"/>
<dbReference type="Gene3D" id="3.30.200.20">
    <property type="entry name" value="Phosphorylase Kinase, domain 1"/>
    <property type="match status" value="1"/>
</dbReference>
<feature type="region of interest" description="Disordered" evidence="6">
    <location>
        <begin position="1"/>
        <end position="23"/>
    </location>
</feature>
<keyword evidence="10" id="KW-1185">Reference proteome</keyword>
<reference evidence="9 10" key="1">
    <citation type="journal article" date="2007" name="Genome Res.">
        <title>Genome characteristics of facultatively symbiotic Frankia sp. strains reflect host range and host plant biogeography.</title>
        <authorList>
            <person name="Normand P."/>
            <person name="Lapierre P."/>
            <person name="Tisa L.S."/>
            <person name="Gogarten J.P."/>
            <person name="Alloisio N."/>
            <person name="Bagnarol E."/>
            <person name="Bassi C.A."/>
            <person name="Berry A.M."/>
            <person name="Bickhart D.M."/>
            <person name="Choisne N."/>
            <person name="Couloux A."/>
            <person name="Cournoyer B."/>
            <person name="Cruveiller S."/>
            <person name="Daubin V."/>
            <person name="Demange N."/>
            <person name="Francino M.P."/>
            <person name="Goltsman E."/>
            <person name="Huang Y."/>
            <person name="Kopp O.R."/>
            <person name="Labarre L."/>
            <person name="Lapidus A."/>
            <person name="Lavire C."/>
            <person name="Marechal J."/>
            <person name="Martinez M."/>
            <person name="Mastronunzio J.E."/>
            <person name="Mullin B.C."/>
            <person name="Niemann J."/>
            <person name="Pujic P."/>
            <person name="Rawnsley T."/>
            <person name="Rouy Z."/>
            <person name="Schenowitz C."/>
            <person name="Sellstedt A."/>
            <person name="Tavares F."/>
            <person name="Tomkins J.P."/>
            <person name="Vallenet D."/>
            <person name="Valverde C."/>
            <person name="Wall L.G."/>
            <person name="Wang Y."/>
            <person name="Medigue C."/>
            <person name="Benson D.R."/>
        </authorList>
    </citation>
    <scope>NUCLEOTIDE SEQUENCE [LARGE SCALE GENOMIC DNA]</scope>
    <source>
        <strain evidence="10">DSM 45818 / CECT 9043 / CcI3</strain>
    </source>
</reference>
<accession>Q2JFM7</accession>
<dbReference type="Pfam" id="PF00069">
    <property type="entry name" value="Pkinase"/>
    <property type="match status" value="1"/>
</dbReference>
<dbReference type="CDD" id="cd14014">
    <property type="entry name" value="STKc_PknB_like"/>
    <property type="match status" value="1"/>
</dbReference>
<evidence type="ECO:0000256" key="7">
    <source>
        <dbReference type="SAM" id="Phobius"/>
    </source>
</evidence>
<dbReference type="RefSeq" id="WP_011434991.1">
    <property type="nucleotide sequence ID" value="NC_007777.1"/>
</dbReference>
<evidence type="ECO:0000256" key="3">
    <source>
        <dbReference type="ARBA" id="ARBA00022777"/>
    </source>
</evidence>
<evidence type="ECO:0000256" key="1">
    <source>
        <dbReference type="ARBA" id="ARBA00022679"/>
    </source>
</evidence>
<dbReference type="OrthoDB" id="3915799at2"/>
<evidence type="ECO:0000313" key="10">
    <source>
        <dbReference type="Proteomes" id="UP000001937"/>
    </source>
</evidence>
<feature type="binding site" evidence="5">
    <location>
        <position position="59"/>
    </location>
    <ligand>
        <name>ATP</name>
        <dbReference type="ChEBI" id="CHEBI:30616"/>
    </ligand>
</feature>
<feature type="compositionally biased region" description="Low complexity" evidence="6">
    <location>
        <begin position="508"/>
        <end position="526"/>
    </location>
</feature>
<keyword evidence="7" id="KW-0472">Membrane</keyword>
<protein>
    <submittedName>
        <fullName evidence="9">Serine/threonine protein kinase</fullName>
    </submittedName>
</protein>
<evidence type="ECO:0000259" key="8">
    <source>
        <dbReference type="PROSITE" id="PS50011"/>
    </source>
</evidence>
<evidence type="ECO:0000313" key="9">
    <source>
        <dbReference type="EMBL" id="ABD09915.1"/>
    </source>
</evidence>
<name>Q2JFM7_FRACC</name>
<feature type="compositionally biased region" description="Low complexity" evidence="6">
    <location>
        <begin position="466"/>
        <end position="480"/>
    </location>
</feature>
<dbReference type="GO" id="GO:0005524">
    <property type="term" value="F:ATP binding"/>
    <property type="evidence" value="ECO:0007669"/>
    <property type="project" value="UniProtKB-UniRule"/>
</dbReference>
<keyword evidence="9" id="KW-0723">Serine/threonine-protein kinase</keyword>
<dbReference type="AlphaFoldDB" id="Q2JFM7"/>
<keyword evidence="3 9" id="KW-0418">Kinase</keyword>
<dbReference type="PROSITE" id="PS00108">
    <property type="entry name" value="PROTEIN_KINASE_ST"/>
    <property type="match status" value="1"/>
</dbReference>
<dbReference type="STRING" id="106370.Francci3_0531"/>
<feature type="compositionally biased region" description="Basic and acidic residues" evidence="6">
    <location>
        <begin position="352"/>
        <end position="361"/>
    </location>
</feature>
<feature type="region of interest" description="Disordered" evidence="6">
    <location>
        <begin position="341"/>
        <end position="531"/>
    </location>
</feature>
<keyword evidence="2 5" id="KW-0547">Nucleotide-binding</keyword>
<dbReference type="InterPro" id="IPR000719">
    <property type="entry name" value="Prot_kinase_dom"/>
</dbReference>
<organism evidence="9 10">
    <name type="scientific">Frankia casuarinae (strain DSM 45818 / CECT 9043 / HFP020203 / CcI3)</name>
    <dbReference type="NCBI Taxonomy" id="106370"/>
    <lineage>
        <taxon>Bacteria</taxon>
        <taxon>Bacillati</taxon>
        <taxon>Actinomycetota</taxon>
        <taxon>Actinomycetes</taxon>
        <taxon>Frankiales</taxon>
        <taxon>Frankiaceae</taxon>
        <taxon>Frankia</taxon>
    </lineage>
</organism>
<dbReference type="SMART" id="SM00220">
    <property type="entry name" value="S_TKc"/>
    <property type="match status" value="1"/>
</dbReference>
<dbReference type="InterPro" id="IPR017441">
    <property type="entry name" value="Protein_kinase_ATP_BS"/>
</dbReference>
<feature type="compositionally biased region" description="Pro residues" evidence="6">
    <location>
        <begin position="496"/>
        <end position="507"/>
    </location>
</feature>